<accession>A0A0A9ERF5</accession>
<proteinExistence type="predicted"/>
<evidence type="ECO:0000313" key="1">
    <source>
        <dbReference type="EMBL" id="JAE00471.1"/>
    </source>
</evidence>
<dbReference type="AlphaFoldDB" id="A0A0A9ERF5"/>
<dbReference type="EMBL" id="GBRH01197425">
    <property type="protein sequence ID" value="JAE00471.1"/>
    <property type="molecule type" value="Transcribed_RNA"/>
</dbReference>
<reference evidence="1" key="2">
    <citation type="journal article" date="2015" name="Data Brief">
        <title>Shoot transcriptome of the giant reed, Arundo donax.</title>
        <authorList>
            <person name="Barrero R.A."/>
            <person name="Guerrero F.D."/>
            <person name="Moolhuijzen P."/>
            <person name="Goolsby J.A."/>
            <person name="Tidwell J."/>
            <person name="Bellgard S.E."/>
            <person name="Bellgard M.I."/>
        </authorList>
    </citation>
    <scope>NUCLEOTIDE SEQUENCE</scope>
    <source>
        <tissue evidence="1">Shoot tissue taken approximately 20 cm above the soil surface</tissue>
    </source>
</reference>
<name>A0A0A9ERF5_ARUDO</name>
<organism evidence="1">
    <name type="scientific">Arundo donax</name>
    <name type="common">Giant reed</name>
    <name type="synonym">Donax arundinaceus</name>
    <dbReference type="NCBI Taxonomy" id="35708"/>
    <lineage>
        <taxon>Eukaryota</taxon>
        <taxon>Viridiplantae</taxon>
        <taxon>Streptophyta</taxon>
        <taxon>Embryophyta</taxon>
        <taxon>Tracheophyta</taxon>
        <taxon>Spermatophyta</taxon>
        <taxon>Magnoliopsida</taxon>
        <taxon>Liliopsida</taxon>
        <taxon>Poales</taxon>
        <taxon>Poaceae</taxon>
        <taxon>PACMAD clade</taxon>
        <taxon>Arundinoideae</taxon>
        <taxon>Arundineae</taxon>
        <taxon>Arundo</taxon>
    </lineage>
</organism>
<reference evidence="1" key="1">
    <citation type="submission" date="2014-09" db="EMBL/GenBank/DDBJ databases">
        <authorList>
            <person name="Magalhaes I.L.F."/>
            <person name="Oliveira U."/>
            <person name="Santos F.R."/>
            <person name="Vidigal T.H.D.A."/>
            <person name="Brescovit A.D."/>
            <person name="Santos A.J."/>
        </authorList>
    </citation>
    <scope>NUCLEOTIDE SEQUENCE</scope>
    <source>
        <tissue evidence="1">Shoot tissue taken approximately 20 cm above the soil surface</tissue>
    </source>
</reference>
<protein>
    <submittedName>
        <fullName evidence="1">Uncharacterized protein</fullName>
    </submittedName>
</protein>
<sequence>MGPTSLSKAMERISIMVR</sequence>